<proteinExistence type="predicted"/>
<feature type="transmembrane region" description="Helical" evidence="2">
    <location>
        <begin position="273"/>
        <end position="291"/>
    </location>
</feature>
<keyword evidence="2" id="KW-0472">Membrane</keyword>
<evidence type="ECO:0008006" key="5">
    <source>
        <dbReference type="Google" id="ProtNLM"/>
    </source>
</evidence>
<keyword evidence="4" id="KW-1185">Reference proteome</keyword>
<sequence length="380" mass="39765">MLLSYLHHKMLHRILCSLQRSFCVCSQSKMGRCPVNPFLLVLLYVCPLAAGLDIQVSQSSATVSVPITVTWSLSASDPTSFGLMEKDLDDGTISEIVRISAGFSSSGDAELTFAKTGQFVVQGIKQQSLASSEIPDPIGGAIQIGVVEASSTTSDSFRGTIFTPSITATISATTITAFSLPTARSSTISESGVQATSTSLEIQTPSASPESQSSSPDPDPSTALSSGIVPIPLSVKASSDPISSATTTISAPSSSVTSAGSSPPKGLSHKAKAITLVVIGIVFVLGVTLLNRLRKQKQRRRIAAFRERLAQIPGLSGLGAQTTQSSQFSSTEATSHTNTMIDTEGQGLATNSTRSTSILEGTYPFASRSSIQNRSTQMFF</sequence>
<feature type="region of interest" description="Disordered" evidence="1">
    <location>
        <begin position="316"/>
        <end position="352"/>
    </location>
</feature>
<reference evidence="3" key="1">
    <citation type="submission" date="2022-08" db="EMBL/GenBank/DDBJ databases">
        <authorList>
            <consortium name="DOE Joint Genome Institute"/>
            <person name="Min B."/>
            <person name="Riley R."/>
            <person name="Sierra-Patev S."/>
            <person name="Naranjo-Ortiz M."/>
            <person name="Looney B."/>
            <person name="Konkel Z."/>
            <person name="Slot J.C."/>
            <person name="Sakamoto Y."/>
            <person name="Steenwyk J.L."/>
            <person name="Rokas A."/>
            <person name="Carro J."/>
            <person name="Camarero S."/>
            <person name="Ferreira P."/>
            <person name="Molpeceres G."/>
            <person name="Ruiz-Duenas F.J."/>
            <person name="Serrano A."/>
            <person name="Henrissat B."/>
            <person name="Drula E."/>
            <person name="Hughes K.W."/>
            <person name="Mata J.L."/>
            <person name="Ishikawa N.K."/>
            <person name="Vargas-Isla R."/>
            <person name="Ushijima S."/>
            <person name="Smith C.A."/>
            <person name="Ahrendt S."/>
            <person name="Andreopoulos W."/>
            <person name="He G."/>
            <person name="Labutti K."/>
            <person name="Lipzen A."/>
            <person name="Ng V."/>
            <person name="Sandor L."/>
            <person name="Barry K."/>
            <person name="Martinez A.T."/>
            <person name="Xiao Y."/>
            <person name="Gibbons J.G."/>
            <person name="Terashima K."/>
            <person name="Hibbett D.S."/>
            <person name="Grigoriev I.V."/>
        </authorList>
    </citation>
    <scope>NUCLEOTIDE SEQUENCE</scope>
    <source>
        <strain evidence="3">TFB10827</strain>
    </source>
</reference>
<evidence type="ECO:0000256" key="2">
    <source>
        <dbReference type="SAM" id="Phobius"/>
    </source>
</evidence>
<dbReference type="EMBL" id="MU790730">
    <property type="protein sequence ID" value="KAJ3993977.1"/>
    <property type="molecule type" value="Genomic_DNA"/>
</dbReference>
<evidence type="ECO:0000313" key="4">
    <source>
        <dbReference type="Proteomes" id="UP001163828"/>
    </source>
</evidence>
<organism evidence="3 4">
    <name type="scientific">Lentinula boryana</name>
    <dbReference type="NCBI Taxonomy" id="40481"/>
    <lineage>
        <taxon>Eukaryota</taxon>
        <taxon>Fungi</taxon>
        <taxon>Dikarya</taxon>
        <taxon>Basidiomycota</taxon>
        <taxon>Agaricomycotina</taxon>
        <taxon>Agaricomycetes</taxon>
        <taxon>Agaricomycetidae</taxon>
        <taxon>Agaricales</taxon>
        <taxon>Marasmiineae</taxon>
        <taxon>Omphalotaceae</taxon>
        <taxon>Lentinula</taxon>
    </lineage>
</organism>
<evidence type="ECO:0000256" key="1">
    <source>
        <dbReference type="SAM" id="MobiDB-lite"/>
    </source>
</evidence>
<name>A0ABQ8Q642_9AGAR</name>
<feature type="region of interest" description="Disordered" evidence="1">
    <location>
        <begin position="189"/>
        <end position="265"/>
    </location>
</feature>
<feature type="compositionally biased region" description="Polar residues" evidence="1">
    <location>
        <begin position="189"/>
        <end position="202"/>
    </location>
</feature>
<comment type="caution">
    <text evidence="3">The sequence shown here is derived from an EMBL/GenBank/DDBJ whole genome shotgun (WGS) entry which is preliminary data.</text>
</comment>
<feature type="compositionally biased region" description="Low complexity" evidence="1">
    <location>
        <begin position="237"/>
        <end position="264"/>
    </location>
</feature>
<keyword evidence="2" id="KW-0812">Transmembrane</keyword>
<dbReference type="Proteomes" id="UP001163828">
    <property type="component" value="Unassembled WGS sequence"/>
</dbReference>
<gene>
    <name evidence="3" type="ORF">F5050DRAFT_1777744</name>
</gene>
<protein>
    <recommendedName>
        <fullName evidence="5">Mid2 domain-containing protein</fullName>
    </recommendedName>
</protein>
<evidence type="ECO:0000313" key="3">
    <source>
        <dbReference type="EMBL" id="KAJ3993977.1"/>
    </source>
</evidence>
<accession>A0ABQ8Q642</accession>
<feature type="compositionally biased region" description="Low complexity" evidence="1">
    <location>
        <begin position="321"/>
        <end position="335"/>
    </location>
</feature>
<feature type="compositionally biased region" description="Low complexity" evidence="1">
    <location>
        <begin position="203"/>
        <end position="226"/>
    </location>
</feature>
<keyword evidence="2" id="KW-1133">Transmembrane helix</keyword>